<protein>
    <submittedName>
        <fullName evidence="6">Uncharacterized protein</fullName>
    </submittedName>
</protein>
<comment type="similarity">
    <text evidence="2">Belongs to the TMEM134/TMEM230 family.</text>
</comment>
<reference evidence="6" key="1">
    <citation type="submission" date="2023-07" db="EMBL/GenBank/DDBJ databases">
        <authorList>
            <person name="Stuckert A."/>
        </authorList>
    </citation>
    <scope>NUCLEOTIDE SEQUENCE</scope>
</reference>
<dbReference type="Pfam" id="PF05915">
    <property type="entry name" value="TMEM_230_134"/>
    <property type="match status" value="1"/>
</dbReference>
<sequence>MLNVALEQTSLLHVSKDRLQVAAAYTHGPVSPNEWLGEKDFTNLENDEETEHVKIKRWKVFVFVGVGLQVSPSPAVSSAIFFVPGLLLLIPGVVSLQQDDCPEHFISHMNFITYLDDSIMTNSEKQEKWMDSVKSPSHEYCGRQAFMSGKGMGTIHF</sequence>
<dbReference type="Proteomes" id="UP001176940">
    <property type="component" value="Unassembled WGS sequence"/>
</dbReference>
<keyword evidence="7" id="KW-1185">Reference proteome</keyword>
<dbReference type="EMBL" id="CAUEEQ010009794">
    <property type="protein sequence ID" value="CAJ0933787.1"/>
    <property type="molecule type" value="Genomic_DNA"/>
</dbReference>
<comment type="caution">
    <text evidence="6">The sequence shown here is derived from an EMBL/GenBank/DDBJ whole genome shotgun (WGS) entry which is preliminary data.</text>
</comment>
<organism evidence="6 7">
    <name type="scientific">Ranitomeya imitator</name>
    <name type="common">mimic poison frog</name>
    <dbReference type="NCBI Taxonomy" id="111125"/>
    <lineage>
        <taxon>Eukaryota</taxon>
        <taxon>Metazoa</taxon>
        <taxon>Chordata</taxon>
        <taxon>Craniata</taxon>
        <taxon>Vertebrata</taxon>
        <taxon>Euteleostomi</taxon>
        <taxon>Amphibia</taxon>
        <taxon>Batrachia</taxon>
        <taxon>Anura</taxon>
        <taxon>Neobatrachia</taxon>
        <taxon>Hyloidea</taxon>
        <taxon>Dendrobatidae</taxon>
        <taxon>Dendrobatinae</taxon>
        <taxon>Ranitomeya</taxon>
    </lineage>
</organism>
<keyword evidence="4" id="KW-1133">Transmembrane helix</keyword>
<evidence type="ECO:0000256" key="5">
    <source>
        <dbReference type="ARBA" id="ARBA00023136"/>
    </source>
</evidence>
<proteinExistence type="inferred from homology"/>
<name>A0ABN9L5N0_9NEOB</name>
<dbReference type="InterPro" id="IPR008590">
    <property type="entry name" value="TMEM_230/134"/>
</dbReference>
<evidence type="ECO:0000256" key="3">
    <source>
        <dbReference type="ARBA" id="ARBA00022692"/>
    </source>
</evidence>
<evidence type="ECO:0000256" key="1">
    <source>
        <dbReference type="ARBA" id="ARBA00004141"/>
    </source>
</evidence>
<gene>
    <name evidence="6" type="ORF">RIMI_LOCUS5660596</name>
</gene>
<accession>A0ABN9L5N0</accession>
<keyword evidence="5" id="KW-0472">Membrane</keyword>
<comment type="subcellular location">
    <subcellularLocation>
        <location evidence="1">Membrane</location>
        <topology evidence="1">Multi-pass membrane protein</topology>
    </subcellularLocation>
</comment>
<evidence type="ECO:0000256" key="2">
    <source>
        <dbReference type="ARBA" id="ARBA00007743"/>
    </source>
</evidence>
<evidence type="ECO:0000313" key="7">
    <source>
        <dbReference type="Proteomes" id="UP001176940"/>
    </source>
</evidence>
<keyword evidence="3" id="KW-0812">Transmembrane</keyword>
<evidence type="ECO:0000313" key="6">
    <source>
        <dbReference type="EMBL" id="CAJ0933787.1"/>
    </source>
</evidence>
<evidence type="ECO:0000256" key="4">
    <source>
        <dbReference type="ARBA" id="ARBA00022989"/>
    </source>
</evidence>